<dbReference type="CDD" id="cd05233">
    <property type="entry name" value="SDR_c"/>
    <property type="match status" value="1"/>
</dbReference>
<dbReference type="Pfam" id="PF13561">
    <property type="entry name" value="adh_short_C2"/>
    <property type="match status" value="1"/>
</dbReference>
<dbReference type="GO" id="GO:0004316">
    <property type="term" value="F:3-oxoacyl-[acyl-carrier-protein] reductase (NADPH) activity"/>
    <property type="evidence" value="ECO:0007669"/>
    <property type="project" value="UniProtKB-EC"/>
</dbReference>
<dbReference type="AlphaFoldDB" id="A0A3M8QP20"/>
<protein>
    <submittedName>
        <fullName evidence="3">3-oxoacyl-ACP reductase FabG</fullName>
        <ecNumber evidence="3">1.1.1.100</ecNumber>
    </submittedName>
</protein>
<dbReference type="PROSITE" id="PS00061">
    <property type="entry name" value="ADH_SHORT"/>
    <property type="match status" value="1"/>
</dbReference>
<dbReference type="PANTHER" id="PTHR42879">
    <property type="entry name" value="3-OXOACYL-(ACYL-CARRIER-PROTEIN) REDUCTASE"/>
    <property type="match status" value="1"/>
</dbReference>
<dbReference type="SUPFAM" id="SSF51735">
    <property type="entry name" value="NAD(P)-binding Rossmann-fold domains"/>
    <property type="match status" value="1"/>
</dbReference>
<proteinExistence type="inferred from homology"/>
<keyword evidence="3" id="KW-0560">Oxidoreductase</keyword>
<evidence type="ECO:0000259" key="2">
    <source>
        <dbReference type="SMART" id="SM00822"/>
    </source>
</evidence>
<dbReference type="GO" id="GO:0032787">
    <property type="term" value="P:monocarboxylic acid metabolic process"/>
    <property type="evidence" value="ECO:0007669"/>
    <property type="project" value="UniProtKB-ARBA"/>
</dbReference>
<dbReference type="InterPro" id="IPR020904">
    <property type="entry name" value="Sc_DH/Rdtase_CS"/>
</dbReference>
<dbReference type="EC" id="1.1.1.100" evidence="3"/>
<dbReference type="RefSeq" id="WP_123105934.1">
    <property type="nucleotide sequence ID" value="NZ_CP127527.1"/>
</dbReference>
<dbReference type="OrthoDB" id="5290686at2"/>
<dbReference type="PRINTS" id="PR00080">
    <property type="entry name" value="SDRFAMILY"/>
</dbReference>
<reference evidence="3" key="1">
    <citation type="submission" date="2018-10" db="EMBL/GenBank/DDBJ databases">
        <title>Acidithiobacillus sulfuriphilus sp. nov.: an extremely acidophilic sulfur-oxidizing chemolithotroph isolated from a neutral pH environment.</title>
        <authorList>
            <person name="Falagan C."/>
            <person name="Moya-Beltran A."/>
            <person name="Quatrini R."/>
            <person name="Johnson D.B."/>
        </authorList>
    </citation>
    <scope>NUCLEOTIDE SEQUENCE [LARGE SCALE GENOMIC DNA]</scope>
    <source>
        <strain evidence="3">CJ-2</strain>
    </source>
</reference>
<accession>A0A3M8QP20</accession>
<dbReference type="NCBIfam" id="NF009468">
    <property type="entry name" value="PRK12826.1-4"/>
    <property type="match status" value="1"/>
</dbReference>
<dbReference type="InterPro" id="IPR002347">
    <property type="entry name" value="SDR_fam"/>
</dbReference>
<dbReference type="SMART" id="SM00822">
    <property type="entry name" value="PKS_KR"/>
    <property type="match status" value="1"/>
</dbReference>
<name>A0A3M8QP20_9PROT</name>
<evidence type="ECO:0000256" key="1">
    <source>
        <dbReference type="ARBA" id="ARBA00006484"/>
    </source>
</evidence>
<comment type="similarity">
    <text evidence="1">Belongs to the short-chain dehydrogenases/reductases (SDR) family.</text>
</comment>
<dbReference type="Gene3D" id="3.40.50.720">
    <property type="entry name" value="NAD(P)-binding Rossmann-like Domain"/>
    <property type="match status" value="1"/>
</dbReference>
<dbReference type="InterPro" id="IPR036291">
    <property type="entry name" value="NAD(P)-bd_dom_sf"/>
</dbReference>
<dbReference type="EMBL" id="RIZI01000193">
    <property type="protein sequence ID" value="RNF57976.1"/>
    <property type="molecule type" value="Genomic_DNA"/>
</dbReference>
<gene>
    <name evidence="3" type="primary">fabG</name>
    <name evidence="3" type="ORF">EC580_13550</name>
</gene>
<dbReference type="InterPro" id="IPR050259">
    <property type="entry name" value="SDR"/>
</dbReference>
<dbReference type="PRINTS" id="PR00081">
    <property type="entry name" value="GDHRDH"/>
</dbReference>
<dbReference type="NCBIfam" id="NF004202">
    <property type="entry name" value="PRK05653.2-2"/>
    <property type="match status" value="1"/>
</dbReference>
<feature type="domain" description="Ketoreductase" evidence="2">
    <location>
        <begin position="4"/>
        <end position="186"/>
    </location>
</feature>
<comment type="caution">
    <text evidence="3">The sequence shown here is derived from an EMBL/GenBank/DDBJ whole genome shotgun (WGS) entry which is preliminary data.</text>
</comment>
<evidence type="ECO:0000313" key="3">
    <source>
        <dbReference type="EMBL" id="RNF57976.1"/>
    </source>
</evidence>
<dbReference type="FunFam" id="3.40.50.720:FF:000084">
    <property type="entry name" value="Short-chain dehydrogenase reductase"/>
    <property type="match status" value="1"/>
</dbReference>
<dbReference type="InterPro" id="IPR057326">
    <property type="entry name" value="KR_dom"/>
</dbReference>
<organism evidence="3">
    <name type="scientific">Acidithiobacillus sulfuriphilus</name>
    <dbReference type="NCBI Taxonomy" id="1867749"/>
    <lineage>
        <taxon>Bacteria</taxon>
        <taxon>Pseudomonadati</taxon>
        <taxon>Pseudomonadota</taxon>
        <taxon>Acidithiobacillia</taxon>
        <taxon>Acidithiobacillales</taxon>
        <taxon>Acidithiobacillaceae</taxon>
        <taxon>Acidithiobacillus</taxon>
    </lineage>
</organism>
<sequence>MSGQTVLVTGGTKGIGFGIGAVFARNGARVFLVGRDRSEGTAAVDKIKSEYPDAAVEFVCGNVESQTDMLQAASTAVQHFGGIDVLCANAGIFPSVTIEKMTEKSWDMVMNVNLKGVFLALQACLPHLKKSGAGRVILTSSITGPITGDPGWSHYGASKAGMLGFMRTAALELAEHGITINAVLPGNILTPGLKVMGDEYLKRMATAVPLGRLGTVEDIGHAVYFLATGEAGYITGQTLVVDGGQILPESMMALAK</sequence>
<dbReference type="PANTHER" id="PTHR42879:SF2">
    <property type="entry name" value="3-OXOACYL-[ACYL-CARRIER-PROTEIN] REDUCTASE FABG"/>
    <property type="match status" value="1"/>
</dbReference>